<organism evidence="2 3">
    <name type="scientific">Gossypium australe</name>
    <dbReference type="NCBI Taxonomy" id="47621"/>
    <lineage>
        <taxon>Eukaryota</taxon>
        <taxon>Viridiplantae</taxon>
        <taxon>Streptophyta</taxon>
        <taxon>Embryophyta</taxon>
        <taxon>Tracheophyta</taxon>
        <taxon>Spermatophyta</taxon>
        <taxon>Magnoliopsida</taxon>
        <taxon>eudicotyledons</taxon>
        <taxon>Gunneridae</taxon>
        <taxon>Pentapetalae</taxon>
        <taxon>rosids</taxon>
        <taxon>malvids</taxon>
        <taxon>Malvales</taxon>
        <taxon>Malvaceae</taxon>
        <taxon>Malvoideae</taxon>
        <taxon>Gossypium</taxon>
    </lineage>
</organism>
<gene>
    <name evidence="2" type="ORF">EPI10_031678</name>
</gene>
<accession>A0A5B6X140</accession>
<comment type="caution">
    <text evidence="2">The sequence shown here is derived from an EMBL/GenBank/DDBJ whole genome shotgun (WGS) entry which is preliminary data.</text>
</comment>
<dbReference type="Proteomes" id="UP000325315">
    <property type="component" value="Unassembled WGS sequence"/>
</dbReference>
<dbReference type="Gene3D" id="3.10.10.10">
    <property type="entry name" value="HIV Type 1 Reverse Transcriptase, subunit A, domain 1"/>
    <property type="match status" value="1"/>
</dbReference>
<keyword evidence="2" id="KW-0378">Hydrolase</keyword>
<dbReference type="PANTHER" id="PTHR15503">
    <property type="entry name" value="LDOC1 RELATED"/>
    <property type="match status" value="1"/>
</dbReference>
<feature type="region of interest" description="Disordered" evidence="1">
    <location>
        <begin position="29"/>
        <end position="48"/>
    </location>
</feature>
<name>A0A5B6X140_9ROSI</name>
<dbReference type="PANTHER" id="PTHR15503:SF45">
    <property type="entry name" value="RNA-DIRECTED DNA POLYMERASE HOMOLOG"/>
    <property type="match status" value="1"/>
</dbReference>
<dbReference type="OrthoDB" id="10657041at2759"/>
<reference evidence="3" key="1">
    <citation type="journal article" date="2019" name="Plant Biotechnol. J.">
        <title>Genome sequencing of the Australian wild diploid species Gossypium australe highlights disease resistance and delayed gland morphogenesis.</title>
        <authorList>
            <person name="Cai Y."/>
            <person name="Cai X."/>
            <person name="Wang Q."/>
            <person name="Wang P."/>
            <person name="Zhang Y."/>
            <person name="Cai C."/>
            <person name="Xu Y."/>
            <person name="Wang K."/>
            <person name="Zhou Z."/>
            <person name="Wang C."/>
            <person name="Geng S."/>
            <person name="Li B."/>
            <person name="Dong Q."/>
            <person name="Hou Y."/>
            <person name="Wang H."/>
            <person name="Ai P."/>
            <person name="Liu Z."/>
            <person name="Yi F."/>
            <person name="Sun M."/>
            <person name="An G."/>
            <person name="Cheng J."/>
            <person name="Zhang Y."/>
            <person name="Shi Q."/>
            <person name="Xie Y."/>
            <person name="Shi X."/>
            <person name="Chang Y."/>
            <person name="Huang F."/>
            <person name="Chen Y."/>
            <person name="Hong S."/>
            <person name="Mi L."/>
            <person name="Sun Q."/>
            <person name="Zhang L."/>
            <person name="Zhou B."/>
            <person name="Peng R."/>
            <person name="Zhang X."/>
            <person name="Liu F."/>
        </authorList>
    </citation>
    <scope>NUCLEOTIDE SEQUENCE [LARGE SCALE GENOMIC DNA]</scope>
    <source>
        <strain evidence="3">cv. PA1801</strain>
    </source>
</reference>
<dbReference type="GO" id="GO:0006508">
    <property type="term" value="P:proteolysis"/>
    <property type="evidence" value="ECO:0007669"/>
    <property type="project" value="UniProtKB-KW"/>
</dbReference>
<feature type="compositionally biased region" description="Basic and acidic residues" evidence="1">
    <location>
        <begin position="31"/>
        <end position="40"/>
    </location>
</feature>
<protein>
    <submittedName>
        <fullName evidence="2">Gag protease polyprotein-like protein</fullName>
    </submittedName>
</protein>
<evidence type="ECO:0000256" key="1">
    <source>
        <dbReference type="SAM" id="MobiDB-lite"/>
    </source>
</evidence>
<dbReference type="InterPro" id="IPR032567">
    <property type="entry name" value="RTL1-rel"/>
</dbReference>
<dbReference type="EMBL" id="SMMG02000001">
    <property type="protein sequence ID" value="KAA3487880.1"/>
    <property type="molecule type" value="Genomic_DNA"/>
</dbReference>
<dbReference type="InterPro" id="IPR043502">
    <property type="entry name" value="DNA/RNA_pol_sf"/>
</dbReference>
<proteinExistence type="predicted"/>
<dbReference type="GO" id="GO:0008233">
    <property type="term" value="F:peptidase activity"/>
    <property type="evidence" value="ECO:0007669"/>
    <property type="project" value="UniProtKB-KW"/>
</dbReference>
<evidence type="ECO:0000313" key="3">
    <source>
        <dbReference type="Proteomes" id="UP000325315"/>
    </source>
</evidence>
<keyword evidence="2" id="KW-0645">Protease</keyword>
<sequence>MEHRVSDCLRRATVVRDQPIVVVPIAPTSARGRDRGRGDGGRGVGQRSVARGGDGVDFGVTRLFILRDVARDLGIVVKPSRSSVMVNSPLGDSVVADRVYRRFDIILCIDWLSEHQDKLLSNVSSSLRAEKLVRKGCKAYLAYILNADSREMMLDKMQAVYDFSDALSEEFPRLPLNTKVEFGIELYPGTALMTVAPYCMAPKELKELKLKLQELLDRGFIRLSVSPWGAPALLVKKMGL</sequence>
<dbReference type="AlphaFoldDB" id="A0A5B6X140"/>
<dbReference type="SUPFAM" id="SSF56672">
    <property type="entry name" value="DNA/RNA polymerases"/>
    <property type="match status" value="1"/>
</dbReference>
<keyword evidence="3" id="KW-1185">Reference proteome</keyword>
<evidence type="ECO:0000313" key="2">
    <source>
        <dbReference type="EMBL" id="KAA3487880.1"/>
    </source>
</evidence>